<protein>
    <submittedName>
        <fullName evidence="3">Glutaredoxin domain-containing protein</fullName>
    </submittedName>
</protein>
<reference evidence="3 4" key="1">
    <citation type="submission" date="2023-10" db="EMBL/GenBank/DDBJ databases">
        <title>Development of a sustainable strategy for remediation of hydrocarbon-contaminated territories based on the waste exchange concept.</title>
        <authorList>
            <person name="Krivoruchko A."/>
        </authorList>
    </citation>
    <scope>NUCLEOTIDE SEQUENCE [LARGE SCALE GENOMIC DNA]</scope>
    <source>
        <strain evidence="3 4">IEGM 1322</strain>
    </source>
</reference>
<comment type="caution">
    <text evidence="3">The sequence shown here is derived from an EMBL/GenBank/DDBJ whole genome shotgun (WGS) entry which is preliminary data.</text>
</comment>
<evidence type="ECO:0000313" key="3">
    <source>
        <dbReference type="EMBL" id="MDV6231206.1"/>
    </source>
</evidence>
<evidence type="ECO:0000256" key="1">
    <source>
        <dbReference type="SAM" id="Phobius"/>
    </source>
</evidence>
<dbReference type="InterPro" id="IPR036249">
    <property type="entry name" value="Thioredoxin-like_sf"/>
</dbReference>
<accession>A0ABU4AYD8</accession>
<dbReference type="InterPro" id="IPR002109">
    <property type="entry name" value="Glutaredoxin"/>
</dbReference>
<sequence length="141" mass="15319">MRNAKHFVLAALGSVAGFALVNFGNIASSIVVMVLAVVFVLVLTTPVLYPRSLSDDASRNQATEKSVPLIYWRPGCIFCLRLRVALLLRGKKAVWASIRQDPAAAARVRSVNDGNETVPTVFAGSEHRTNPDPSWVLAQFV</sequence>
<evidence type="ECO:0000259" key="2">
    <source>
        <dbReference type="Pfam" id="PF00462"/>
    </source>
</evidence>
<name>A0ABU4AYD8_9NOCA</name>
<dbReference type="Proteomes" id="UP001185899">
    <property type="component" value="Unassembled WGS sequence"/>
</dbReference>
<dbReference type="Gene3D" id="3.40.30.10">
    <property type="entry name" value="Glutaredoxin"/>
    <property type="match status" value="1"/>
</dbReference>
<keyword evidence="1" id="KW-1133">Transmembrane helix</keyword>
<gene>
    <name evidence="3" type="ORF">R3P95_11650</name>
</gene>
<proteinExistence type="predicted"/>
<dbReference type="RefSeq" id="WP_149406690.1">
    <property type="nucleotide sequence ID" value="NZ_JAWLKE010000004.1"/>
</dbReference>
<dbReference type="EMBL" id="JAWLKE010000004">
    <property type="protein sequence ID" value="MDV6231206.1"/>
    <property type="molecule type" value="Genomic_DNA"/>
</dbReference>
<feature type="transmembrane region" description="Helical" evidence="1">
    <location>
        <begin position="6"/>
        <end position="23"/>
    </location>
</feature>
<organism evidence="3 4">
    <name type="scientific">Rhodococcus cercidiphylli</name>
    <dbReference type="NCBI Taxonomy" id="489916"/>
    <lineage>
        <taxon>Bacteria</taxon>
        <taxon>Bacillati</taxon>
        <taxon>Actinomycetota</taxon>
        <taxon>Actinomycetes</taxon>
        <taxon>Mycobacteriales</taxon>
        <taxon>Nocardiaceae</taxon>
        <taxon>Rhodococcus</taxon>
    </lineage>
</organism>
<feature type="transmembrane region" description="Helical" evidence="1">
    <location>
        <begin position="30"/>
        <end position="49"/>
    </location>
</feature>
<keyword evidence="4" id="KW-1185">Reference proteome</keyword>
<feature type="domain" description="Glutaredoxin" evidence="2">
    <location>
        <begin position="70"/>
        <end position="127"/>
    </location>
</feature>
<dbReference type="SUPFAM" id="SSF52833">
    <property type="entry name" value="Thioredoxin-like"/>
    <property type="match status" value="1"/>
</dbReference>
<keyword evidence="1" id="KW-0472">Membrane</keyword>
<dbReference type="Pfam" id="PF00462">
    <property type="entry name" value="Glutaredoxin"/>
    <property type="match status" value="1"/>
</dbReference>
<keyword evidence="1" id="KW-0812">Transmembrane</keyword>
<evidence type="ECO:0000313" key="4">
    <source>
        <dbReference type="Proteomes" id="UP001185899"/>
    </source>
</evidence>